<feature type="coiled-coil region" evidence="1">
    <location>
        <begin position="316"/>
        <end position="350"/>
    </location>
</feature>
<feature type="compositionally biased region" description="Polar residues" evidence="2">
    <location>
        <begin position="170"/>
        <end position="181"/>
    </location>
</feature>
<dbReference type="EMBL" id="LN891042">
    <property type="protein sequence ID" value="CUS10666.1"/>
    <property type="molecule type" value="Genomic_DNA"/>
</dbReference>
<feature type="region of interest" description="Disordered" evidence="2">
    <location>
        <begin position="77"/>
        <end position="109"/>
    </location>
</feature>
<protein>
    <submittedName>
        <fullName evidence="3">Uncharacterized protein</fullName>
    </submittedName>
</protein>
<organism evidence="3 4">
    <name type="scientific">Tuber aestivum</name>
    <name type="common">summer truffle</name>
    <dbReference type="NCBI Taxonomy" id="59557"/>
    <lineage>
        <taxon>Eukaryota</taxon>
        <taxon>Fungi</taxon>
        <taxon>Dikarya</taxon>
        <taxon>Ascomycota</taxon>
        <taxon>Pezizomycotina</taxon>
        <taxon>Pezizomycetes</taxon>
        <taxon>Pezizales</taxon>
        <taxon>Tuberaceae</taxon>
        <taxon>Tuber</taxon>
    </lineage>
</organism>
<feature type="compositionally biased region" description="Polar residues" evidence="2">
    <location>
        <begin position="254"/>
        <end position="265"/>
    </location>
</feature>
<dbReference type="Proteomes" id="UP001412239">
    <property type="component" value="Unassembled WGS sequence"/>
</dbReference>
<evidence type="ECO:0000313" key="3">
    <source>
        <dbReference type="EMBL" id="CUS10666.1"/>
    </source>
</evidence>
<dbReference type="AlphaFoldDB" id="A0A292PT06"/>
<feature type="compositionally biased region" description="Polar residues" evidence="2">
    <location>
        <begin position="226"/>
        <end position="238"/>
    </location>
</feature>
<evidence type="ECO:0000256" key="2">
    <source>
        <dbReference type="SAM" id="MobiDB-lite"/>
    </source>
</evidence>
<feature type="compositionally biased region" description="Low complexity" evidence="2">
    <location>
        <begin position="212"/>
        <end position="221"/>
    </location>
</feature>
<evidence type="ECO:0000313" key="4">
    <source>
        <dbReference type="Proteomes" id="UP001412239"/>
    </source>
</evidence>
<feature type="compositionally biased region" description="Low complexity" evidence="2">
    <location>
        <begin position="239"/>
        <end position="253"/>
    </location>
</feature>
<reference evidence="3" key="1">
    <citation type="submission" date="2015-10" db="EMBL/GenBank/DDBJ databases">
        <authorList>
            <person name="Regsiter A."/>
            <person name="william w."/>
        </authorList>
    </citation>
    <scope>NUCLEOTIDE SEQUENCE</scope>
    <source>
        <strain evidence="3">Montdore</strain>
    </source>
</reference>
<feature type="compositionally biased region" description="Polar residues" evidence="2">
    <location>
        <begin position="77"/>
        <end position="86"/>
    </location>
</feature>
<accession>A0A292PT06</accession>
<sequence length="717" mass="78307">MPVNKIGSVEPATRKQVGEKGVFGARTYADTCRGEEGTAQQCPPALSEEEYPSLVRKMGYPITSKGIKLTNYSLQKGSKTSMTTPQGVCPPAAKSDTRGTDPGSARSEPMHLTTFRRGRPEAPRQLCPAPGLVPSGAQAPIGQTLKDGLGRVNLLTRSLQEARGKGKAPSCQSKDGVGSQSALTPTAPPFTPASQQDLRSYAPTASRALFSSSSTPASYYPPNYPNKTPSPQFYSNSMTSLPTPNTSRPTPNRGSSSLPSTTTAGQTERDFAIFQNAVLIAGAQKEHEEKMGGLYGQNLGISSTNPDGHYVCGLVLQDLKIRNAALKAEVQAAKAREEELKHQNNAIKDHCSTMETTLLSVGPQQTISLRDFSKMMGEMVHLRAIAEHTEPMVETVNGYQQEIAVLRARLLANGIDPSITDTPVVPAPRESMTALLDVVHGPPVPGPVISVPVSVEPEEGNGRFPSNKFFFGEFGILFRSIANLGRCNYQFTRQLPVTTVQIPSQVREKLKVIVQGNEDLLDWLLDDTNKTKFLLVSGLFSRLIYSEVMVETFVDQLIFNMDEAPVEKSRILSGWAQNNPDITNKVWPVLTEMSEALGKQLHDKYVSLLSRPTDARHLEESLRSLVGCIEHAGRLALGMAHLGWGNWRFVFHGTETPFQSAKMTICDLGTEGLLNFGYDTRILEEKEAKIKFCVFPMIYRRDDTGAWKVLAKATALV</sequence>
<feature type="region of interest" description="Disordered" evidence="2">
    <location>
        <begin position="160"/>
        <end position="199"/>
    </location>
</feature>
<keyword evidence="4" id="KW-1185">Reference proteome</keyword>
<gene>
    <name evidence="3" type="ORF">GSTUAT00005282001</name>
</gene>
<name>A0A292PT06_9PEZI</name>
<evidence type="ECO:0000256" key="1">
    <source>
        <dbReference type="SAM" id="Coils"/>
    </source>
</evidence>
<feature type="region of interest" description="Disordered" evidence="2">
    <location>
        <begin position="212"/>
        <end position="265"/>
    </location>
</feature>
<proteinExistence type="predicted"/>
<keyword evidence="1" id="KW-0175">Coiled coil</keyword>